<organism evidence="5 6">
    <name type="scientific">Neobacillus paridis</name>
    <dbReference type="NCBI Taxonomy" id="2803862"/>
    <lineage>
        <taxon>Bacteria</taxon>
        <taxon>Bacillati</taxon>
        <taxon>Bacillota</taxon>
        <taxon>Bacilli</taxon>
        <taxon>Bacillales</taxon>
        <taxon>Bacillaceae</taxon>
        <taxon>Neobacillus</taxon>
    </lineage>
</organism>
<reference evidence="5 6" key="1">
    <citation type="submission" date="2021-01" db="EMBL/GenBank/DDBJ databases">
        <title>Genome public.</title>
        <authorList>
            <person name="Liu C."/>
            <person name="Sun Q."/>
        </authorList>
    </citation>
    <scope>NUCLEOTIDE SEQUENCE [LARGE SCALE GENOMIC DNA]</scope>
    <source>
        <strain evidence="5 6">YIM B02564</strain>
    </source>
</reference>
<gene>
    <name evidence="5" type="ORF">JK635_21775</name>
</gene>
<feature type="domain" description="HTH hxlR-type" evidence="4">
    <location>
        <begin position="18"/>
        <end position="117"/>
    </location>
</feature>
<dbReference type="CDD" id="cd00090">
    <property type="entry name" value="HTH_ARSR"/>
    <property type="match status" value="1"/>
</dbReference>
<dbReference type="PANTHER" id="PTHR33204:SF37">
    <property type="entry name" value="HTH-TYPE TRANSCRIPTIONAL REGULATOR YODB"/>
    <property type="match status" value="1"/>
</dbReference>
<evidence type="ECO:0000259" key="4">
    <source>
        <dbReference type="PROSITE" id="PS51118"/>
    </source>
</evidence>
<dbReference type="InterPro" id="IPR036388">
    <property type="entry name" value="WH-like_DNA-bd_sf"/>
</dbReference>
<dbReference type="PANTHER" id="PTHR33204">
    <property type="entry name" value="TRANSCRIPTIONAL REGULATOR, MARR FAMILY"/>
    <property type="match status" value="1"/>
</dbReference>
<evidence type="ECO:0000313" key="6">
    <source>
        <dbReference type="Proteomes" id="UP000623967"/>
    </source>
</evidence>
<protein>
    <submittedName>
        <fullName evidence="5">Helix-turn-helix transcriptional regulator</fullName>
    </submittedName>
</protein>
<comment type="caution">
    <text evidence="5">The sequence shown here is derived from an EMBL/GenBank/DDBJ whole genome shotgun (WGS) entry which is preliminary data.</text>
</comment>
<evidence type="ECO:0000313" key="5">
    <source>
        <dbReference type="EMBL" id="MBL4954792.1"/>
    </source>
</evidence>
<dbReference type="RefSeq" id="WP_202656032.1">
    <property type="nucleotide sequence ID" value="NZ_JAESWB010000365.1"/>
</dbReference>
<sequence length="118" mass="13646">MDECSPKMITPNECQGICKDFHSTIEFIGKRWVGVIIYSLLQGPKRYHQILAEIPGISDRLLTERLRDLEKEGLIIKRVDKTSQKKVEYELTSAGKELEKVIAAIMHWIQQKGKSQYQ</sequence>
<keyword evidence="6" id="KW-1185">Reference proteome</keyword>
<evidence type="ECO:0000256" key="3">
    <source>
        <dbReference type="ARBA" id="ARBA00023163"/>
    </source>
</evidence>
<dbReference type="SUPFAM" id="SSF46785">
    <property type="entry name" value="Winged helix' DNA-binding domain"/>
    <property type="match status" value="1"/>
</dbReference>
<dbReference type="Pfam" id="PF01638">
    <property type="entry name" value="HxlR"/>
    <property type="match status" value="1"/>
</dbReference>
<dbReference type="InterPro" id="IPR002577">
    <property type="entry name" value="HTH_HxlR"/>
</dbReference>
<dbReference type="Proteomes" id="UP000623967">
    <property type="component" value="Unassembled WGS sequence"/>
</dbReference>
<evidence type="ECO:0000256" key="2">
    <source>
        <dbReference type="ARBA" id="ARBA00023125"/>
    </source>
</evidence>
<name>A0ABS1TTZ8_9BACI</name>
<dbReference type="InterPro" id="IPR036390">
    <property type="entry name" value="WH_DNA-bd_sf"/>
</dbReference>
<evidence type="ECO:0000256" key="1">
    <source>
        <dbReference type="ARBA" id="ARBA00023015"/>
    </source>
</evidence>
<accession>A0ABS1TTZ8</accession>
<keyword evidence="2" id="KW-0238">DNA-binding</keyword>
<dbReference type="InterPro" id="IPR011991">
    <property type="entry name" value="ArsR-like_HTH"/>
</dbReference>
<dbReference type="PROSITE" id="PS51118">
    <property type="entry name" value="HTH_HXLR"/>
    <property type="match status" value="1"/>
</dbReference>
<dbReference type="Gene3D" id="1.10.10.10">
    <property type="entry name" value="Winged helix-like DNA-binding domain superfamily/Winged helix DNA-binding domain"/>
    <property type="match status" value="1"/>
</dbReference>
<proteinExistence type="predicted"/>
<keyword evidence="1" id="KW-0805">Transcription regulation</keyword>
<dbReference type="EMBL" id="JAESWB010000365">
    <property type="protein sequence ID" value="MBL4954792.1"/>
    <property type="molecule type" value="Genomic_DNA"/>
</dbReference>
<keyword evidence="3" id="KW-0804">Transcription</keyword>